<keyword evidence="5 9" id="KW-0067">ATP-binding</keyword>
<evidence type="ECO:0000256" key="9">
    <source>
        <dbReference type="HAMAP-Rule" id="MF_00208"/>
    </source>
</evidence>
<comment type="PTM">
    <text evidence="9">Carboxylation is probably crucial for Mg(2+) binding and, consequently, for the gamma-phosphate positioning of ATP.</text>
</comment>
<dbReference type="CDD" id="cd01983">
    <property type="entry name" value="SIMIBI"/>
    <property type="match status" value="1"/>
</dbReference>
<organism evidence="13 14">
    <name type="scientific">Methylophaga thiooxydans</name>
    <dbReference type="NCBI Taxonomy" id="392484"/>
    <lineage>
        <taxon>Bacteria</taxon>
        <taxon>Pseudomonadati</taxon>
        <taxon>Pseudomonadota</taxon>
        <taxon>Gammaproteobacteria</taxon>
        <taxon>Thiotrichales</taxon>
        <taxon>Piscirickettsiaceae</taxon>
        <taxon>Methylophaga</taxon>
    </lineage>
</organism>
<keyword evidence="2 9" id="KW-0963">Cytoplasm</keyword>
<dbReference type="GO" id="GO:0008765">
    <property type="term" value="F:UDP-N-acetylmuramoylalanyl-D-glutamate-2,6-diaminopimelate ligase activity"/>
    <property type="evidence" value="ECO:0007669"/>
    <property type="project" value="UniProtKB-UniRule"/>
</dbReference>
<dbReference type="SUPFAM" id="SSF53244">
    <property type="entry name" value="MurD-like peptide ligases, peptide-binding domain"/>
    <property type="match status" value="1"/>
</dbReference>
<dbReference type="STRING" id="392484.LP43_1865"/>
<dbReference type="InterPro" id="IPR005761">
    <property type="entry name" value="UDP-N-AcMur-Glu-dNH2Pim_ligase"/>
</dbReference>
<feature type="binding site" evidence="9">
    <location>
        <position position="203"/>
    </location>
    <ligand>
        <name>UDP-N-acetyl-alpha-D-muramoyl-L-alanyl-D-glutamate</name>
        <dbReference type="ChEBI" id="CHEBI:83900"/>
    </ligand>
</feature>
<feature type="binding site" evidence="9">
    <location>
        <position position="398"/>
    </location>
    <ligand>
        <name>meso-2,6-diaminopimelate</name>
        <dbReference type="ChEBI" id="CHEBI:57791"/>
    </ligand>
</feature>
<dbReference type="NCBIfam" id="NF001124">
    <property type="entry name" value="PRK00139.1-2"/>
    <property type="match status" value="1"/>
</dbReference>
<evidence type="ECO:0000313" key="13">
    <source>
        <dbReference type="EMBL" id="KGM06641.1"/>
    </source>
</evidence>
<evidence type="ECO:0000259" key="12">
    <source>
        <dbReference type="Pfam" id="PF08245"/>
    </source>
</evidence>
<dbReference type="PANTHER" id="PTHR23135">
    <property type="entry name" value="MUR LIGASE FAMILY MEMBER"/>
    <property type="match status" value="1"/>
</dbReference>
<dbReference type="InterPro" id="IPR004101">
    <property type="entry name" value="Mur_ligase_C"/>
</dbReference>
<feature type="binding site" evidence="9">
    <location>
        <begin position="126"/>
        <end position="132"/>
    </location>
    <ligand>
        <name>ATP</name>
        <dbReference type="ChEBI" id="CHEBI:30616"/>
    </ligand>
</feature>
<dbReference type="RefSeq" id="WP_036314465.1">
    <property type="nucleotide sequence ID" value="NZ_JRQD01000004.1"/>
</dbReference>
<sequence length="513" mass="55738">MMTSIVKMQSLTLLLQDVVAEGVELQEYMLTDISMDSRRVTAGGLFLALAKDEAERQKHLHQALDKGAFAVLIDANKPLTQTETAMLNEAVVSAYPVKNLSQQAGSIAARFYQQPSQHMTVIAVTGTNGKTSVSQFIAQVLEADGKPCGVIGTMGAGRLSDLEMTGMTTPDPVSMQRLLAGFELEGCEYVVLEASSHALEQGRLNSVDINVAVLTNLSRDHLDYHHTMADYAKAKQRLFEMGSVSRAVINACDSFGRTLMNALRSDIQLLTYSSSDQADVSASAIQCHRDGMQFDLVIHGQQQKTTLPVLGRFNVDNALATLGVLLSIGYQPNQARQALSQCRAVAGRMEAYGVDGQPMLVIDYAHTPDALEQALRTLRGHLNQQGKLWCVFGCGGDRDKGKRPLMGKIAEIEADEIIITDDNPRTEDHQAIAEDILAGCQQPQAIRVELDRKAAISYAISHAAPNDIVLVAGKGHEAYQEVDHIKFPFSDTVIIKEMLGDLQNSVHNVAGGH</sequence>
<feature type="binding site" evidence="9">
    <location>
        <begin position="422"/>
        <end position="425"/>
    </location>
    <ligand>
        <name>meso-2,6-diaminopimelate</name>
        <dbReference type="ChEBI" id="CHEBI:57791"/>
    </ligand>
</feature>
<feature type="binding site" evidence="9">
    <location>
        <position position="37"/>
    </location>
    <ligand>
        <name>UDP-N-acetyl-alpha-D-muramoyl-L-alanyl-D-glutamate</name>
        <dbReference type="ChEBI" id="CHEBI:83900"/>
    </ligand>
</feature>
<evidence type="ECO:0000256" key="6">
    <source>
        <dbReference type="ARBA" id="ARBA00022960"/>
    </source>
</evidence>
<feature type="modified residue" description="N6-carboxylysine" evidence="9">
    <location>
        <position position="235"/>
    </location>
</feature>
<dbReference type="AlphaFoldDB" id="A0A0A0BFB3"/>
<evidence type="ECO:0000313" key="14">
    <source>
        <dbReference type="Proteomes" id="UP000029999"/>
    </source>
</evidence>
<dbReference type="SUPFAM" id="SSF53623">
    <property type="entry name" value="MurD-like peptide ligases, catalytic domain"/>
    <property type="match status" value="1"/>
</dbReference>
<keyword evidence="3 9" id="KW-0436">Ligase</keyword>
<accession>A0A0A0BFB3</accession>
<dbReference type="PROSITE" id="PS01011">
    <property type="entry name" value="FOLYLPOLYGLU_SYNT_1"/>
    <property type="match status" value="1"/>
</dbReference>
<feature type="binding site" evidence="9">
    <location>
        <position position="473"/>
    </location>
    <ligand>
        <name>meso-2,6-diaminopimelate</name>
        <dbReference type="ChEBI" id="CHEBI:57791"/>
    </ligand>
</feature>
<dbReference type="Proteomes" id="UP000029999">
    <property type="component" value="Unassembled WGS sequence"/>
</dbReference>
<dbReference type="Gene3D" id="3.90.190.20">
    <property type="entry name" value="Mur ligase, C-terminal domain"/>
    <property type="match status" value="1"/>
</dbReference>
<gene>
    <name evidence="9" type="primary">murE</name>
    <name evidence="13" type="ORF">LP43_1865</name>
</gene>
<comment type="function">
    <text evidence="9">Catalyzes the addition of meso-diaminopimelic acid to the nucleotide precursor UDP-N-acetylmuramoyl-L-alanyl-D-glutamate (UMAG) in the biosynthesis of bacterial cell-wall peptidoglycan.</text>
</comment>
<dbReference type="HAMAP" id="MF_00208">
    <property type="entry name" value="MurE"/>
    <property type="match status" value="1"/>
</dbReference>
<dbReference type="InterPro" id="IPR013221">
    <property type="entry name" value="Mur_ligase_cen"/>
</dbReference>
<keyword evidence="6 9" id="KW-0133">Cell shape</keyword>
<dbReference type="InterPro" id="IPR018109">
    <property type="entry name" value="Folylpolyglutamate_synth_CS"/>
</dbReference>
<feature type="binding site" evidence="9">
    <location>
        <position position="201"/>
    </location>
    <ligand>
        <name>UDP-N-acetyl-alpha-D-muramoyl-L-alanyl-D-glutamate</name>
        <dbReference type="ChEBI" id="CHEBI:83900"/>
    </ligand>
</feature>
<dbReference type="NCBIfam" id="TIGR01085">
    <property type="entry name" value="murE"/>
    <property type="match status" value="1"/>
</dbReference>
<dbReference type="Gene3D" id="3.40.1190.10">
    <property type="entry name" value="Mur-like, catalytic domain"/>
    <property type="match status" value="1"/>
</dbReference>
<comment type="cofactor">
    <cofactor evidence="9">
        <name>Mg(2+)</name>
        <dbReference type="ChEBI" id="CHEBI:18420"/>
    </cofactor>
</comment>
<dbReference type="GO" id="GO:0004326">
    <property type="term" value="F:tetrahydrofolylpolyglutamate synthase activity"/>
    <property type="evidence" value="ECO:0007669"/>
    <property type="project" value="InterPro"/>
</dbReference>
<comment type="caution">
    <text evidence="13">The sequence shown here is derived from an EMBL/GenBank/DDBJ whole genome shotgun (WGS) entry which is preliminary data.</text>
</comment>
<keyword evidence="8 9" id="KW-0961">Cell wall biogenesis/degradation</keyword>
<dbReference type="InterPro" id="IPR036615">
    <property type="entry name" value="Mur_ligase_C_dom_sf"/>
</dbReference>
<proteinExistence type="inferred from homology"/>
<dbReference type="InterPro" id="IPR036565">
    <property type="entry name" value="Mur-like_cat_sf"/>
</dbReference>
<keyword evidence="9 10" id="KW-0131">Cell cycle</keyword>
<evidence type="ECO:0000256" key="5">
    <source>
        <dbReference type="ARBA" id="ARBA00022840"/>
    </source>
</evidence>
<dbReference type="GO" id="GO:0005524">
    <property type="term" value="F:ATP binding"/>
    <property type="evidence" value="ECO:0007669"/>
    <property type="project" value="UniProtKB-UniRule"/>
</dbReference>
<keyword evidence="9 10" id="KW-0132">Cell division</keyword>
<name>A0A0A0BFB3_9GAMM</name>
<feature type="domain" description="Mur ligase central" evidence="12">
    <location>
        <begin position="124"/>
        <end position="324"/>
    </location>
</feature>
<keyword evidence="7 9" id="KW-0573">Peptidoglycan synthesis</keyword>
<comment type="subcellular location">
    <subcellularLocation>
        <location evidence="9 10">Cytoplasm</location>
    </subcellularLocation>
</comment>
<evidence type="ECO:0000256" key="7">
    <source>
        <dbReference type="ARBA" id="ARBA00022984"/>
    </source>
</evidence>
<dbReference type="GO" id="GO:0005737">
    <property type="term" value="C:cytoplasm"/>
    <property type="evidence" value="ECO:0007669"/>
    <property type="project" value="UniProtKB-SubCell"/>
</dbReference>
<keyword evidence="9" id="KW-0460">Magnesium</keyword>
<dbReference type="GO" id="GO:0009252">
    <property type="term" value="P:peptidoglycan biosynthetic process"/>
    <property type="evidence" value="ECO:0007669"/>
    <property type="project" value="UniProtKB-UniRule"/>
</dbReference>
<dbReference type="Pfam" id="PF02875">
    <property type="entry name" value="Mur_ligase_C"/>
    <property type="match status" value="1"/>
</dbReference>
<evidence type="ECO:0000256" key="2">
    <source>
        <dbReference type="ARBA" id="ARBA00022490"/>
    </source>
</evidence>
<dbReference type="Gene3D" id="3.40.1390.10">
    <property type="entry name" value="MurE/MurF, N-terminal domain"/>
    <property type="match status" value="1"/>
</dbReference>
<evidence type="ECO:0000256" key="10">
    <source>
        <dbReference type="RuleBase" id="RU004135"/>
    </source>
</evidence>
<dbReference type="EC" id="6.3.2.13" evidence="9"/>
<dbReference type="SUPFAM" id="SSF63418">
    <property type="entry name" value="MurE/MurF N-terminal domain"/>
    <property type="match status" value="1"/>
</dbReference>
<comment type="caution">
    <text evidence="9">Lacks conserved residue(s) required for the propagation of feature annotation.</text>
</comment>
<dbReference type="Pfam" id="PF08245">
    <property type="entry name" value="Mur_ligase_M"/>
    <property type="match status" value="1"/>
</dbReference>
<dbReference type="GO" id="GO:0008360">
    <property type="term" value="P:regulation of cell shape"/>
    <property type="evidence" value="ECO:0007669"/>
    <property type="project" value="UniProtKB-KW"/>
</dbReference>
<feature type="binding site" evidence="9">
    <location>
        <begin position="168"/>
        <end position="169"/>
    </location>
    <ligand>
        <name>UDP-N-acetyl-alpha-D-muramoyl-L-alanyl-D-glutamate</name>
        <dbReference type="ChEBI" id="CHEBI:83900"/>
    </ligand>
</feature>
<comment type="pathway">
    <text evidence="9 10">Cell wall biogenesis; peptidoglycan biosynthesis.</text>
</comment>
<dbReference type="GO" id="GO:0051301">
    <property type="term" value="P:cell division"/>
    <property type="evidence" value="ECO:0007669"/>
    <property type="project" value="UniProtKB-KW"/>
</dbReference>
<feature type="short sequence motif" description="Meso-diaminopimelate recognition motif" evidence="9">
    <location>
        <begin position="422"/>
        <end position="425"/>
    </location>
</feature>
<feature type="domain" description="Mur ligase C-terminal" evidence="11">
    <location>
        <begin position="347"/>
        <end position="475"/>
    </location>
</feature>
<evidence type="ECO:0000256" key="1">
    <source>
        <dbReference type="ARBA" id="ARBA00005898"/>
    </source>
</evidence>
<feature type="binding site" evidence="9">
    <location>
        <position position="477"/>
    </location>
    <ligand>
        <name>meso-2,6-diaminopimelate</name>
        <dbReference type="ChEBI" id="CHEBI:57791"/>
    </ligand>
</feature>
<dbReference type="UniPathway" id="UPA00219"/>
<dbReference type="EMBL" id="JRQD01000004">
    <property type="protein sequence ID" value="KGM06641.1"/>
    <property type="molecule type" value="Genomic_DNA"/>
</dbReference>
<evidence type="ECO:0000259" key="11">
    <source>
        <dbReference type="Pfam" id="PF02875"/>
    </source>
</evidence>
<dbReference type="InterPro" id="IPR035911">
    <property type="entry name" value="MurE/MurF_N"/>
</dbReference>
<dbReference type="NCBIfam" id="NF001126">
    <property type="entry name" value="PRK00139.1-4"/>
    <property type="match status" value="1"/>
</dbReference>
<evidence type="ECO:0000256" key="4">
    <source>
        <dbReference type="ARBA" id="ARBA00022741"/>
    </source>
</evidence>
<keyword evidence="4 9" id="KW-0547">Nucleotide-binding</keyword>
<dbReference type="GO" id="GO:0000287">
    <property type="term" value="F:magnesium ion binding"/>
    <property type="evidence" value="ECO:0007669"/>
    <property type="project" value="UniProtKB-UniRule"/>
</dbReference>
<comment type="similarity">
    <text evidence="1 9">Belongs to the MurCDEF family. MurE subfamily.</text>
</comment>
<dbReference type="GO" id="GO:0071555">
    <property type="term" value="P:cell wall organization"/>
    <property type="evidence" value="ECO:0007669"/>
    <property type="project" value="UniProtKB-KW"/>
</dbReference>
<evidence type="ECO:0000256" key="8">
    <source>
        <dbReference type="ARBA" id="ARBA00023316"/>
    </source>
</evidence>
<comment type="catalytic activity">
    <reaction evidence="9">
        <text>UDP-N-acetyl-alpha-D-muramoyl-L-alanyl-D-glutamate + meso-2,6-diaminopimelate + ATP = UDP-N-acetyl-alpha-D-muramoyl-L-alanyl-gamma-D-glutamyl-meso-2,6-diaminopimelate + ADP + phosphate + H(+)</text>
        <dbReference type="Rhea" id="RHEA:23676"/>
        <dbReference type="ChEBI" id="CHEBI:15378"/>
        <dbReference type="ChEBI" id="CHEBI:30616"/>
        <dbReference type="ChEBI" id="CHEBI:43474"/>
        <dbReference type="ChEBI" id="CHEBI:57791"/>
        <dbReference type="ChEBI" id="CHEBI:83900"/>
        <dbReference type="ChEBI" id="CHEBI:83905"/>
        <dbReference type="ChEBI" id="CHEBI:456216"/>
        <dbReference type="EC" id="6.3.2.13"/>
    </reaction>
</comment>
<dbReference type="PANTHER" id="PTHR23135:SF4">
    <property type="entry name" value="UDP-N-ACETYLMURAMOYL-L-ALANYL-D-GLUTAMATE--2,6-DIAMINOPIMELATE LIGASE MURE HOMOLOG, CHLOROPLASTIC"/>
    <property type="match status" value="1"/>
</dbReference>
<protein>
    <recommendedName>
        <fullName evidence="9">UDP-N-acetylmuramoyl-L-alanyl-D-glutamate--2,6-diaminopimelate ligase</fullName>
        <ecNumber evidence="9">6.3.2.13</ecNumber>
    </recommendedName>
    <alternativeName>
        <fullName evidence="9">Meso-A2pm-adding enzyme</fullName>
    </alternativeName>
    <alternativeName>
        <fullName evidence="9">Meso-diaminopimelate-adding enzyme</fullName>
    </alternativeName>
    <alternativeName>
        <fullName evidence="9">UDP-MurNAc-L-Ala-D-Glu:meso-diaminopimelate ligase</fullName>
    </alternativeName>
    <alternativeName>
        <fullName evidence="9">UDP-MurNAc-tripeptide synthetase</fullName>
    </alternativeName>
    <alternativeName>
        <fullName evidence="9">UDP-N-acetylmuramyl-tripeptide synthetase</fullName>
    </alternativeName>
</protein>
<reference evidence="13 14" key="1">
    <citation type="submission" date="2014-09" db="EMBL/GenBank/DDBJ databases">
        <authorList>
            <person name="Grob C."/>
            <person name="Taubert M."/>
            <person name="Howat A.M."/>
            <person name="Burns O.J."/>
            <person name="Dixon J.L."/>
            <person name="Chen Y."/>
            <person name="Murrell J.C."/>
        </authorList>
    </citation>
    <scope>NUCLEOTIDE SEQUENCE [LARGE SCALE GENOMIC DNA]</scope>
    <source>
        <strain evidence="13">L4</strain>
    </source>
</reference>
<feature type="binding site" evidence="9">
    <location>
        <position position="195"/>
    </location>
    <ligand>
        <name>UDP-N-acetyl-alpha-D-muramoyl-L-alanyl-D-glutamate</name>
        <dbReference type="ChEBI" id="CHEBI:83900"/>
    </ligand>
</feature>
<evidence type="ECO:0000256" key="3">
    <source>
        <dbReference type="ARBA" id="ARBA00022598"/>
    </source>
</evidence>